<dbReference type="PANTHER" id="PTHR43706">
    <property type="entry name" value="NADH DEHYDROGENASE"/>
    <property type="match status" value="1"/>
</dbReference>
<organism evidence="8 9">
    <name type="scientific">Frankia casuarinae (strain DSM 45818 / CECT 9043 / HFP020203 / CcI3)</name>
    <dbReference type="NCBI Taxonomy" id="106370"/>
    <lineage>
        <taxon>Bacteria</taxon>
        <taxon>Bacillati</taxon>
        <taxon>Actinomycetota</taxon>
        <taxon>Actinomycetes</taxon>
        <taxon>Frankiales</taxon>
        <taxon>Frankiaceae</taxon>
        <taxon>Frankia</taxon>
    </lineage>
</organism>
<dbReference type="PANTHER" id="PTHR43706:SF45">
    <property type="entry name" value="NADH DEHYDROGENASE-LIKE PROTEIN RV1812C"/>
    <property type="match status" value="1"/>
</dbReference>
<dbReference type="InterPro" id="IPR023753">
    <property type="entry name" value="FAD/NAD-binding_dom"/>
</dbReference>
<evidence type="ECO:0000256" key="5">
    <source>
        <dbReference type="ARBA" id="ARBA00023027"/>
    </source>
</evidence>
<evidence type="ECO:0000256" key="2">
    <source>
        <dbReference type="ARBA" id="ARBA00022630"/>
    </source>
</evidence>
<feature type="region of interest" description="Disordered" evidence="6">
    <location>
        <begin position="441"/>
        <end position="515"/>
    </location>
</feature>
<evidence type="ECO:0000259" key="7">
    <source>
        <dbReference type="Pfam" id="PF07992"/>
    </source>
</evidence>
<comment type="similarity">
    <text evidence="1">Belongs to the NADH dehydrogenase family.</text>
</comment>
<evidence type="ECO:0000256" key="4">
    <source>
        <dbReference type="ARBA" id="ARBA00023002"/>
    </source>
</evidence>
<evidence type="ECO:0000256" key="3">
    <source>
        <dbReference type="ARBA" id="ARBA00022827"/>
    </source>
</evidence>
<keyword evidence="4 8" id="KW-0560">Oxidoreductase</keyword>
<dbReference type="PRINTS" id="PR00368">
    <property type="entry name" value="FADPNR"/>
</dbReference>
<dbReference type="KEGG" id="fra:Francci3_3918"/>
<dbReference type="InterPro" id="IPR045024">
    <property type="entry name" value="NDH-2"/>
</dbReference>
<name>Q2J624_FRACC</name>
<dbReference type="eggNOG" id="COG1252">
    <property type="taxonomic scope" value="Bacteria"/>
</dbReference>
<evidence type="ECO:0000256" key="6">
    <source>
        <dbReference type="SAM" id="MobiDB-lite"/>
    </source>
</evidence>
<dbReference type="Pfam" id="PF07992">
    <property type="entry name" value="Pyr_redox_2"/>
    <property type="match status" value="1"/>
</dbReference>
<keyword evidence="5" id="KW-0520">NAD</keyword>
<evidence type="ECO:0000313" key="8">
    <source>
        <dbReference type="EMBL" id="ABD13268.1"/>
    </source>
</evidence>
<dbReference type="STRING" id="106370.Francci3_3918"/>
<protein>
    <submittedName>
        <fullName evidence="8">NADH dehydrogenase</fullName>
        <ecNumber evidence="8">1.6.99.3</ecNumber>
    </submittedName>
</protein>
<dbReference type="EMBL" id="CP000249">
    <property type="protein sequence ID" value="ABD13268.1"/>
    <property type="molecule type" value="Genomic_DNA"/>
</dbReference>
<keyword evidence="2" id="KW-0285">Flavoprotein</keyword>
<accession>Q2J624</accession>
<feature type="compositionally biased region" description="Low complexity" evidence="6">
    <location>
        <begin position="441"/>
        <end position="475"/>
    </location>
</feature>
<dbReference type="AlphaFoldDB" id="Q2J624"/>
<dbReference type="InterPro" id="IPR036188">
    <property type="entry name" value="FAD/NAD-bd_sf"/>
</dbReference>
<gene>
    <name evidence="8" type="ordered locus">Francci3_3918</name>
</gene>
<keyword evidence="3" id="KW-0274">FAD</keyword>
<dbReference type="EC" id="1.6.99.3" evidence="8"/>
<dbReference type="PhylomeDB" id="Q2J624"/>
<feature type="domain" description="FAD/NAD(P)-binding" evidence="7">
    <location>
        <begin position="8"/>
        <end position="333"/>
    </location>
</feature>
<evidence type="ECO:0000256" key="1">
    <source>
        <dbReference type="ARBA" id="ARBA00005272"/>
    </source>
</evidence>
<dbReference type="GO" id="GO:0003954">
    <property type="term" value="F:NADH dehydrogenase activity"/>
    <property type="evidence" value="ECO:0007669"/>
    <property type="project" value="InterPro"/>
</dbReference>
<dbReference type="Gene3D" id="3.50.50.100">
    <property type="match status" value="1"/>
</dbReference>
<dbReference type="SUPFAM" id="SSF51905">
    <property type="entry name" value="FAD/NAD(P)-binding domain"/>
    <property type="match status" value="1"/>
</dbReference>
<proteinExistence type="inferred from homology"/>
<dbReference type="HOGENOM" id="CLU_021377_7_1_11"/>
<reference evidence="8 9" key="1">
    <citation type="journal article" date="2007" name="Genome Res.">
        <title>Genome characteristics of facultatively symbiotic Frankia sp. strains reflect host range and host plant biogeography.</title>
        <authorList>
            <person name="Normand P."/>
            <person name="Lapierre P."/>
            <person name="Tisa L.S."/>
            <person name="Gogarten J.P."/>
            <person name="Alloisio N."/>
            <person name="Bagnarol E."/>
            <person name="Bassi C.A."/>
            <person name="Berry A.M."/>
            <person name="Bickhart D.M."/>
            <person name="Choisne N."/>
            <person name="Couloux A."/>
            <person name="Cournoyer B."/>
            <person name="Cruveiller S."/>
            <person name="Daubin V."/>
            <person name="Demange N."/>
            <person name="Francino M.P."/>
            <person name="Goltsman E."/>
            <person name="Huang Y."/>
            <person name="Kopp O.R."/>
            <person name="Labarre L."/>
            <person name="Lapidus A."/>
            <person name="Lavire C."/>
            <person name="Marechal J."/>
            <person name="Martinez M."/>
            <person name="Mastronunzio J.E."/>
            <person name="Mullin B.C."/>
            <person name="Niemann J."/>
            <person name="Pujic P."/>
            <person name="Rawnsley T."/>
            <person name="Rouy Z."/>
            <person name="Schenowitz C."/>
            <person name="Sellstedt A."/>
            <person name="Tavares F."/>
            <person name="Tomkins J.P."/>
            <person name="Vallenet D."/>
            <person name="Valverde C."/>
            <person name="Wall L.G."/>
            <person name="Wang Y."/>
            <person name="Medigue C."/>
            <person name="Benson D.R."/>
        </authorList>
    </citation>
    <scope>NUCLEOTIDE SEQUENCE [LARGE SCALE GENOMIC DNA]</scope>
    <source>
        <strain evidence="9">DSM 45818 / CECT 9043 / CcI3</strain>
    </source>
</reference>
<dbReference type="Proteomes" id="UP000001937">
    <property type="component" value="Chromosome"/>
</dbReference>
<dbReference type="RefSeq" id="WP_011438292.1">
    <property type="nucleotide sequence ID" value="NC_007777.1"/>
</dbReference>
<sequence length="515" mass="55118">MGYGQPPHILIVGGGYVGMYTALRLRRKLRQDEALVTVVEPNSYMTYQPFLPEAAAGNLEPRHVVVPLRKVLKGCRVVSGSALQVSHGTRTAVIKPSLGEKFDLKYDILVMCPGSVARTLPIPGLAEQGIGFKSAAEAIYLRNQVISRLDAAASVTDPAVRRRALTFLFIGGGYAGIEALAELEDMARDACSFYPDLKPTDMRWVLVEAAGRILPEVSPGMGLYTLRQLEHRGIDVRLNTRVESLVGGRVVLNNGEEFDAGTIVWTAGVRANPMLADTDLPLDDQGRVRATVFLQIDGVGDAWAAGDCAAVPDLTRGEDVTTGPSAQHAVRQARRLALNILAELRGEPLEPYEHSYAGSVASLGLHKGVAEVYGVKLRGWPAWFMHRTYHLSRVPTLNRKTRVVADWSLALFFRREIVSLGSFADPRAEFRRAAMPSAFAAAISPGTPGTPVTTTGRNGTTRAPASAVAADSPGDAEGGEAEGGEAASPGEDVVRAAPTGRISRGRSRTPGPRGT</sequence>
<keyword evidence="9" id="KW-1185">Reference proteome</keyword>
<evidence type="ECO:0000313" key="9">
    <source>
        <dbReference type="Proteomes" id="UP000001937"/>
    </source>
</evidence>
<feature type="compositionally biased region" description="Low complexity" evidence="6">
    <location>
        <begin position="498"/>
        <end position="515"/>
    </location>
</feature>